<dbReference type="InterPro" id="IPR051616">
    <property type="entry name" value="Cul2-RING_E3_ligase_SR"/>
</dbReference>
<dbReference type="Gene3D" id="1.25.40.20">
    <property type="entry name" value="Ankyrin repeat-containing domain"/>
    <property type="match status" value="2"/>
</dbReference>
<dbReference type="Pfam" id="PF12796">
    <property type="entry name" value="Ank_2"/>
    <property type="match status" value="1"/>
</dbReference>
<feature type="repeat" description="ANK" evidence="1">
    <location>
        <begin position="412"/>
        <end position="447"/>
    </location>
</feature>
<gene>
    <name evidence="2" type="ORF">PECAL_2P19780</name>
</gene>
<evidence type="ECO:0000313" key="3">
    <source>
        <dbReference type="Proteomes" id="UP000789595"/>
    </source>
</evidence>
<organism evidence="2 3">
    <name type="scientific">Pelagomonas calceolata</name>
    <dbReference type="NCBI Taxonomy" id="35677"/>
    <lineage>
        <taxon>Eukaryota</taxon>
        <taxon>Sar</taxon>
        <taxon>Stramenopiles</taxon>
        <taxon>Ochrophyta</taxon>
        <taxon>Pelagophyceae</taxon>
        <taxon>Pelagomonadales</taxon>
        <taxon>Pelagomonadaceae</taxon>
        <taxon>Pelagomonas</taxon>
    </lineage>
</organism>
<evidence type="ECO:0000313" key="2">
    <source>
        <dbReference type="EMBL" id="CAH0368881.1"/>
    </source>
</evidence>
<dbReference type="OrthoDB" id="194358at2759"/>
<comment type="caution">
    <text evidence="2">The sequence shown here is derived from an EMBL/GenBank/DDBJ whole genome shotgun (WGS) entry which is preliminary data.</text>
</comment>
<dbReference type="InterPro" id="IPR036770">
    <property type="entry name" value="Ankyrin_rpt-contain_sf"/>
</dbReference>
<reference evidence="2" key="1">
    <citation type="submission" date="2021-11" db="EMBL/GenBank/DDBJ databases">
        <authorList>
            <consortium name="Genoscope - CEA"/>
            <person name="William W."/>
        </authorList>
    </citation>
    <scope>NUCLEOTIDE SEQUENCE</scope>
</reference>
<accession>A0A8J2SJU8</accession>
<dbReference type="AlphaFoldDB" id="A0A8J2SJU8"/>
<dbReference type="PANTHER" id="PTHR46224:SF64">
    <property type="entry name" value="IQ MOTIF AND ANKYRIN REPEAT DOMAIN-CONTAINING PROTEIN 1"/>
    <property type="match status" value="1"/>
</dbReference>
<dbReference type="EMBL" id="CAKKNE010000002">
    <property type="protein sequence ID" value="CAH0368881.1"/>
    <property type="molecule type" value="Genomic_DNA"/>
</dbReference>
<dbReference type="PROSITE" id="PS50297">
    <property type="entry name" value="ANK_REP_REGION"/>
    <property type="match status" value="1"/>
</dbReference>
<dbReference type="SUPFAM" id="SSF48403">
    <property type="entry name" value="Ankyrin repeat"/>
    <property type="match status" value="1"/>
</dbReference>
<keyword evidence="3" id="KW-1185">Reference proteome</keyword>
<evidence type="ECO:0000256" key="1">
    <source>
        <dbReference type="PROSITE-ProRule" id="PRU00023"/>
    </source>
</evidence>
<keyword evidence="1" id="KW-0040">ANK repeat</keyword>
<protein>
    <submittedName>
        <fullName evidence="2">Uncharacterized protein</fullName>
    </submittedName>
</protein>
<sequence length="563" mass="59783">MRCDAQRGDIEVGPLAVPVEDAGLDDNGLPILRVQREVSRQREAAAAAVLKAELSALPGDDARRESFMSAQACKAARSFWQAIRAIPHSVLRLKNRFWAEVVSNSFGLASPAMAPWVGTLIGDTGLRVDPRGDIFFTSTRLCNKYGARTIWSSAMELELRDTLREADVPVIHQVHGAFEDLIRGAARGRYFREKSKRTRDGIVPMQQYPPGAPLQFPLGLEGGLPLAGGGLLARRRAADAQRRAAEGGAGGRPVPEDEVALAAREGRIEVVREWLAAGGSPHAIKLNGEAAGTTLLANACMTCRPACAPVAELLCAAGARVEEGAGGALGYAVGVGAVDTVRVLLRYGASAGRPLGSGDTALHRAVLTNDWSRMTDHWSIANAQVATSMGHQGIVRLLVKHGAAVNARSTPGGVTPLLMAAAMAGYVSLGVVRELLAAGADLDLVDSVGDNAEAIVNYQLDNDISDGGIPAMPEFCRRTGAVEAFQALLAEVRAAGSWKRYVAAPRKQLIVLRCLCAAGRASPPPVLARLFPVPESTEAPPLPKELAWKILQFWRTDRDPPPC</sequence>
<name>A0A8J2SJU8_9STRA</name>
<dbReference type="PROSITE" id="PS50088">
    <property type="entry name" value="ANK_REPEAT"/>
    <property type="match status" value="1"/>
</dbReference>
<dbReference type="Proteomes" id="UP000789595">
    <property type="component" value="Unassembled WGS sequence"/>
</dbReference>
<dbReference type="SMART" id="SM00248">
    <property type="entry name" value="ANK"/>
    <property type="match status" value="2"/>
</dbReference>
<proteinExistence type="predicted"/>
<dbReference type="InterPro" id="IPR002110">
    <property type="entry name" value="Ankyrin_rpt"/>
</dbReference>
<dbReference type="PANTHER" id="PTHR46224">
    <property type="entry name" value="ANKYRIN REPEAT FAMILY PROTEIN"/>
    <property type="match status" value="1"/>
</dbReference>